<evidence type="ECO:0000259" key="2">
    <source>
        <dbReference type="Pfam" id="PF00668"/>
    </source>
</evidence>
<evidence type="ECO:0000313" key="3">
    <source>
        <dbReference type="EMBL" id="THC88228.1"/>
    </source>
</evidence>
<dbReference type="Pfam" id="PF00668">
    <property type="entry name" value="Condensation"/>
    <property type="match status" value="1"/>
</dbReference>
<keyword evidence="1" id="KW-0436">Ligase</keyword>
<dbReference type="STRING" id="1220188.A0A4S3J2M6"/>
<feature type="domain" description="Condensation" evidence="2">
    <location>
        <begin position="23"/>
        <end position="96"/>
    </location>
</feature>
<dbReference type="VEuPathDB" id="FungiDB:EYZ11_012324"/>
<dbReference type="AlphaFoldDB" id="A0A4S3J2M6"/>
<gene>
    <name evidence="3" type="ORF">EYZ11_012324</name>
</gene>
<reference evidence="3 4" key="1">
    <citation type="submission" date="2019-03" db="EMBL/GenBank/DDBJ databases">
        <title>The genome sequence of a newly discovered highly antifungal drug resistant Aspergillus species, Aspergillus tanneri NIH 1004.</title>
        <authorList>
            <person name="Mounaud S."/>
            <person name="Singh I."/>
            <person name="Joardar V."/>
            <person name="Pakala S."/>
            <person name="Pakala S."/>
            <person name="Venepally P."/>
            <person name="Hoover J."/>
            <person name="Nierman W."/>
            <person name="Chung J."/>
            <person name="Losada L."/>
        </authorList>
    </citation>
    <scope>NUCLEOTIDE SEQUENCE [LARGE SCALE GENOMIC DNA]</scope>
    <source>
        <strain evidence="3 4">NIH1004</strain>
    </source>
</reference>
<dbReference type="InterPro" id="IPR001242">
    <property type="entry name" value="Condensation_dom"/>
</dbReference>
<evidence type="ECO:0000256" key="1">
    <source>
        <dbReference type="ARBA" id="ARBA00022598"/>
    </source>
</evidence>
<dbReference type="GO" id="GO:0016874">
    <property type="term" value="F:ligase activity"/>
    <property type="evidence" value="ECO:0007669"/>
    <property type="project" value="UniProtKB-KW"/>
</dbReference>
<name>A0A4S3J2M6_9EURO</name>
<evidence type="ECO:0000313" key="4">
    <source>
        <dbReference type="Proteomes" id="UP000308092"/>
    </source>
</evidence>
<dbReference type="GO" id="GO:0005737">
    <property type="term" value="C:cytoplasm"/>
    <property type="evidence" value="ECO:0007669"/>
    <property type="project" value="TreeGrafter"/>
</dbReference>
<dbReference type="EMBL" id="SOSA01000901">
    <property type="protein sequence ID" value="THC88228.1"/>
    <property type="molecule type" value="Genomic_DNA"/>
</dbReference>
<dbReference type="GO" id="GO:0031177">
    <property type="term" value="F:phosphopantetheine binding"/>
    <property type="evidence" value="ECO:0007669"/>
    <property type="project" value="TreeGrafter"/>
</dbReference>
<dbReference type="Gene3D" id="3.30.559.30">
    <property type="entry name" value="Nonribosomal peptide synthetase, condensation domain"/>
    <property type="match status" value="1"/>
</dbReference>
<keyword evidence="4" id="KW-1185">Reference proteome</keyword>
<proteinExistence type="predicted"/>
<dbReference type="SUPFAM" id="SSF52777">
    <property type="entry name" value="CoA-dependent acyltransferases"/>
    <property type="match status" value="2"/>
</dbReference>
<protein>
    <recommendedName>
        <fullName evidence="2">Condensation domain-containing protein</fullName>
    </recommendedName>
</protein>
<dbReference type="GO" id="GO:0044550">
    <property type="term" value="P:secondary metabolite biosynthetic process"/>
    <property type="evidence" value="ECO:0007669"/>
    <property type="project" value="TreeGrafter"/>
</dbReference>
<dbReference type="PANTHER" id="PTHR45527">
    <property type="entry name" value="NONRIBOSOMAL PEPTIDE SYNTHETASE"/>
    <property type="match status" value="1"/>
</dbReference>
<dbReference type="GO" id="GO:0043041">
    <property type="term" value="P:amino acid activation for nonribosomal peptide biosynthetic process"/>
    <property type="evidence" value="ECO:0007669"/>
    <property type="project" value="TreeGrafter"/>
</dbReference>
<dbReference type="PANTHER" id="PTHR45527:SF3">
    <property type="entry name" value="SIDEROPHORE SYNTHETASE (EUROFUNG)"/>
    <property type="match status" value="1"/>
</dbReference>
<accession>A0A4S3J2M6</accession>
<dbReference type="Proteomes" id="UP000308092">
    <property type="component" value="Unassembled WGS sequence"/>
</dbReference>
<organism evidence="3 4">
    <name type="scientific">Aspergillus tanneri</name>
    <dbReference type="NCBI Taxonomy" id="1220188"/>
    <lineage>
        <taxon>Eukaryota</taxon>
        <taxon>Fungi</taxon>
        <taxon>Dikarya</taxon>
        <taxon>Ascomycota</taxon>
        <taxon>Pezizomycotina</taxon>
        <taxon>Eurotiomycetes</taxon>
        <taxon>Eurotiomycetidae</taxon>
        <taxon>Eurotiales</taxon>
        <taxon>Aspergillaceae</taxon>
        <taxon>Aspergillus</taxon>
        <taxon>Aspergillus subgen. Circumdati</taxon>
    </lineage>
</organism>
<comment type="caution">
    <text evidence="3">The sequence shown here is derived from an EMBL/GenBank/DDBJ whole genome shotgun (WGS) entry which is preliminary data.</text>
</comment>
<sequence>MHHALYDGVSMRLFFDQVEAAYHDDVVFGVTVNGRSALVPGIERMAGPTIATFPLRVRLDTSTTIETCLYMLQDNITELVLYKQTGLQNIRRYSRECAAACDF</sequence>